<name>A0AAV2TCX0_CALDB</name>
<gene>
    <name evidence="3" type="ORF">CDAUBV1_LOCUS9486</name>
</gene>
<comment type="caution">
    <text evidence="3">The sequence shown here is derived from an EMBL/GenBank/DDBJ whole genome shotgun (WGS) entry which is preliminary data.</text>
</comment>
<evidence type="ECO:0000256" key="1">
    <source>
        <dbReference type="SAM" id="Coils"/>
    </source>
</evidence>
<evidence type="ECO:0000256" key="2">
    <source>
        <dbReference type="SAM" id="MobiDB-lite"/>
    </source>
</evidence>
<accession>A0AAV2TCX0</accession>
<feature type="region of interest" description="Disordered" evidence="2">
    <location>
        <begin position="26"/>
        <end position="113"/>
    </location>
</feature>
<evidence type="ECO:0000313" key="4">
    <source>
        <dbReference type="Proteomes" id="UP001497525"/>
    </source>
</evidence>
<evidence type="ECO:0008006" key="5">
    <source>
        <dbReference type="Google" id="ProtNLM"/>
    </source>
</evidence>
<feature type="compositionally biased region" description="Polar residues" evidence="2">
    <location>
        <begin position="65"/>
        <end position="88"/>
    </location>
</feature>
<dbReference type="AlphaFoldDB" id="A0AAV2TCX0"/>
<protein>
    <recommendedName>
        <fullName evidence="5">Lebercilin domain-containing protein</fullName>
    </recommendedName>
</protein>
<reference evidence="3" key="1">
    <citation type="submission" date="2024-06" db="EMBL/GenBank/DDBJ databases">
        <authorList>
            <person name="Liu X."/>
            <person name="Lenzi L."/>
            <person name="Haldenby T S."/>
            <person name="Uol C."/>
        </authorList>
    </citation>
    <scope>NUCLEOTIDE SEQUENCE</scope>
</reference>
<dbReference type="EMBL" id="CAXLJL010000256">
    <property type="protein sequence ID" value="CAL5135327.1"/>
    <property type="molecule type" value="Genomic_DNA"/>
</dbReference>
<organism evidence="3 4">
    <name type="scientific">Calicophoron daubneyi</name>
    <name type="common">Rumen fluke</name>
    <name type="synonym">Paramphistomum daubneyi</name>
    <dbReference type="NCBI Taxonomy" id="300641"/>
    <lineage>
        <taxon>Eukaryota</taxon>
        <taxon>Metazoa</taxon>
        <taxon>Spiralia</taxon>
        <taxon>Lophotrochozoa</taxon>
        <taxon>Platyhelminthes</taxon>
        <taxon>Trematoda</taxon>
        <taxon>Digenea</taxon>
        <taxon>Plagiorchiida</taxon>
        <taxon>Pronocephalata</taxon>
        <taxon>Paramphistomoidea</taxon>
        <taxon>Paramphistomidae</taxon>
        <taxon>Calicophoron</taxon>
    </lineage>
</organism>
<dbReference type="Proteomes" id="UP001497525">
    <property type="component" value="Unassembled WGS sequence"/>
</dbReference>
<evidence type="ECO:0000313" key="3">
    <source>
        <dbReference type="EMBL" id="CAL5135327.1"/>
    </source>
</evidence>
<feature type="coiled-coil region" evidence="1">
    <location>
        <begin position="125"/>
        <end position="222"/>
    </location>
</feature>
<feature type="region of interest" description="Disordered" evidence="2">
    <location>
        <begin position="440"/>
        <end position="477"/>
    </location>
</feature>
<keyword evidence="1" id="KW-0175">Coiled coil</keyword>
<proteinExistence type="predicted"/>
<sequence>MNICIYHHYNNMCANNAATKDELFQRRSPENQEYSDNYETDSEPIGAIKSDSASVSMSEDKCRSQKSAQSNVTVERNTANRGKTNSKFSRGKKSKLSFPPVKPPIVKRRGPQSLAFSQQNAVDRWESAQLALAEANSQNASLQRQLQECRTELRTVQRQCKMQSARLNKAIGQEADLPQIVDRLTMDIRSLQVRLRDKTQQFEASQRRISDLQHRILVLEKESEERQNLLDQEEIHQKIKTEKPEEMAAELQSEKKKSAALQHQLEVISRSHRHQTAIANEQVRHLRRVCRDLESQLAEKTLALQEKMKLLELQNIYCRRLPQHIPAHLPPPKGTEKALTDHSMHLGMHKERSEDEAPVKPGLRKVSVSLGRARTRRDPNVKNNSVISSESFGQSFAQTNEYTPEGTTIPIDASLPPTVESSTKAVSLIHGDNSVVPLALPSDGSYTTAEARIEHSSDTGSQKPRPEPESLGAGVNDQSLYETQVYNEDSPIVSYGEKDEYENMTVLLQANVFCCISDTASSDDGLRSKQCHSTEREHQSVPRRACVSQTDVQIDQVGMMASQQQRPLDVTLATQGLQVEPKNQPISLCLDTDIEAELKERERKNRLLQTLQELDEMPVLKPSQESENLEIQRKVVSEQPLNNKKSISSNLSDTFNKLGRRREEELWDELFGPGAGENQSYSGVHRGHAGLIAKSHYPDGSNYPLGFDNESKGRKCKQLEQINSPKNQAKEVVPSLSGISDSMMIRKPKGTKSKMDQIISFNEDDSEFEEFQI</sequence>